<feature type="transmembrane region" description="Helical" evidence="6">
    <location>
        <begin position="429"/>
        <end position="449"/>
    </location>
</feature>
<keyword evidence="3 6" id="KW-0812">Transmembrane</keyword>
<keyword evidence="2" id="KW-1003">Cell membrane</keyword>
<feature type="transmembrane region" description="Helical" evidence="6">
    <location>
        <begin position="149"/>
        <end position="174"/>
    </location>
</feature>
<dbReference type="InterPro" id="IPR050833">
    <property type="entry name" value="Poly_Biosynth_Transport"/>
</dbReference>
<dbReference type="OrthoDB" id="9775950at2"/>
<dbReference type="PANTHER" id="PTHR30250:SF21">
    <property type="entry name" value="LIPID II FLIPPASE MURJ"/>
    <property type="match status" value="1"/>
</dbReference>
<dbReference type="CDD" id="cd13124">
    <property type="entry name" value="MATE_SpoVB_like"/>
    <property type="match status" value="1"/>
</dbReference>
<dbReference type="AlphaFoldDB" id="A0A6I1MIT1"/>
<evidence type="ECO:0000256" key="4">
    <source>
        <dbReference type="ARBA" id="ARBA00022989"/>
    </source>
</evidence>
<dbReference type="RefSeq" id="WP_152887793.1">
    <property type="nucleotide sequence ID" value="NZ_WHJC01000023.1"/>
</dbReference>
<evidence type="ECO:0000313" key="8">
    <source>
        <dbReference type="Proteomes" id="UP000430345"/>
    </source>
</evidence>
<sequence length="549" mass="60377">MKEQSISKGFAILSLASIISKVISVLYVPLLTRIIGKEGMGIYGQVYEVFVFIYALTNVGIQTAISKYVAELNAEGNYRDSLRTLKMSRTILLILGSFFTLVMMLGAPIIAKLSNNPQMVYGLVFLSPTVMVTSVLVAYKAYFQGRNQVIPIGVATVIEQVVNVGLSLICAYFLMKAGNTTFATKLGPDAGPALGAAGGTVGTSIGALIAVIYFIYIYNIYGVEKEAKVKQNHNIRRVSGETILRKLIKYGLPITLSAGLQNFGNVIDMMTINNRLAIAGFQEPERTVVYGLLSTRYKTLLNVPMIIITSLGFMALPAISKAYVLKNKKEVKTKVSFSLRMVYIVSIPATFGLALLAKEIYIYMFGSSDGYMMMVMGAVALPLMGIVLIQNVILQSVNQFYYVLATLSIGLIAKVGINFFLVAKPEINIFGAVIGTTIASFISMILNHFRMRKTLKFKISMLKLIIKPFIASIYMSAIIIIIKYLISLLIDLSKLNILIGIPIILIIVAVGSLGYLHALLYLGGIRKNDIQDISPKILKFMPRFLRKYL</sequence>
<dbReference type="InterPro" id="IPR002797">
    <property type="entry name" value="Polysacc_synth"/>
</dbReference>
<organism evidence="7 8">
    <name type="scientific">Clostridium tarantellae</name>
    <dbReference type="NCBI Taxonomy" id="39493"/>
    <lineage>
        <taxon>Bacteria</taxon>
        <taxon>Bacillati</taxon>
        <taxon>Bacillota</taxon>
        <taxon>Clostridia</taxon>
        <taxon>Eubacteriales</taxon>
        <taxon>Clostridiaceae</taxon>
        <taxon>Clostridium</taxon>
    </lineage>
</organism>
<evidence type="ECO:0000256" key="5">
    <source>
        <dbReference type="ARBA" id="ARBA00023136"/>
    </source>
</evidence>
<feature type="transmembrane region" description="Helical" evidence="6">
    <location>
        <begin position="91"/>
        <end position="113"/>
    </location>
</feature>
<evidence type="ECO:0000256" key="6">
    <source>
        <dbReference type="SAM" id="Phobius"/>
    </source>
</evidence>
<proteinExistence type="predicted"/>
<feature type="transmembrane region" description="Helical" evidence="6">
    <location>
        <begin position="469"/>
        <end position="490"/>
    </location>
</feature>
<feature type="transmembrane region" description="Helical" evidence="6">
    <location>
        <begin position="12"/>
        <end position="30"/>
    </location>
</feature>
<gene>
    <name evidence="7" type="ORF">GBZ86_03530</name>
</gene>
<reference evidence="7 8" key="1">
    <citation type="submission" date="2019-10" db="EMBL/GenBank/DDBJ databases">
        <title>The Genome Sequence of Clostridium tarantellae Isolated from Fish Brain.</title>
        <authorList>
            <person name="Bano L."/>
            <person name="Kiel M."/>
            <person name="Sales G."/>
            <person name="Doxey A.C."/>
            <person name="Mansfield M.J."/>
            <person name="Schiavone M."/>
            <person name="Rossetto O."/>
            <person name="Pirazzini M."/>
            <person name="Dobrindt U."/>
            <person name="Montecucco C."/>
        </authorList>
    </citation>
    <scope>NUCLEOTIDE SEQUENCE [LARGE SCALE GENOMIC DNA]</scope>
    <source>
        <strain evidence="7 8">DSM 3997</strain>
    </source>
</reference>
<keyword evidence="4 6" id="KW-1133">Transmembrane helix</keyword>
<feature type="transmembrane region" description="Helical" evidence="6">
    <location>
        <begin position="119"/>
        <end position="142"/>
    </location>
</feature>
<accession>A0A6I1MIT1</accession>
<feature type="transmembrane region" description="Helical" evidence="6">
    <location>
        <begin position="300"/>
        <end position="320"/>
    </location>
</feature>
<protein>
    <submittedName>
        <fullName evidence="7">Oligosaccharide flippase family protein</fullName>
    </submittedName>
</protein>
<feature type="transmembrane region" description="Helical" evidence="6">
    <location>
        <begin position="401"/>
        <end position="423"/>
    </location>
</feature>
<dbReference type="GO" id="GO:0005886">
    <property type="term" value="C:plasma membrane"/>
    <property type="evidence" value="ECO:0007669"/>
    <property type="project" value="UniProtKB-SubCell"/>
</dbReference>
<name>A0A6I1MIT1_9CLOT</name>
<evidence type="ECO:0000313" key="7">
    <source>
        <dbReference type="EMBL" id="MPQ42824.1"/>
    </source>
</evidence>
<dbReference type="PANTHER" id="PTHR30250">
    <property type="entry name" value="PST FAMILY PREDICTED COLANIC ACID TRANSPORTER"/>
    <property type="match status" value="1"/>
</dbReference>
<keyword evidence="8" id="KW-1185">Reference proteome</keyword>
<feature type="transmembrane region" description="Helical" evidence="6">
    <location>
        <begin position="370"/>
        <end position="389"/>
    </location>
</feature>
<evidence type="ECO:0000256" key="3">
    <source>
        <dbReference type="ARBA" id="ARBA00022692"/>
    </source>
</evidence>
<comment type="caution">
    <text evidence="7">The sequence shown here is derived from an EMBL/GenBank/DDBJ whole genome shotgun (WGS) entry which is preliminary data.</text>
</comment>
<evidence type="ECO:0000256" key="1">
    <source>
        <dbReference type="ARBA" id="ARBA00004651"/>
    </source>
</evidence>
<feature type="transmembrane region" description="Helical" evidence="6">
    <location>
        <begin position="50"/>
        <end position="70"/>
    </location>
</feature>
<feature type="transmembrane region" description="Helical" evidence="6">
    <location>
        <begin position="496"/>
        <end position="522"/>
    </location>
</feature>
<keyword evidence="5 6" id="KW-0472">Membrane</keyword>
<feature type="transmembrane region" description="Helical" evidence="6">
    <location>
        <begin position="341"/>
        <end position="364"/>
    </location>
</feature>
<dbReference type="Pfam" id="PF01943">
    <property type="entry name" value="Polysacc_synt"/>
    <property type="match status" value="1"/>
</dbReference>
<dbReference type="Proteomes" id="UP000430345">
    <property type="component" value="Unassembled WGS sequence"/>
</dbReference>
<feature type="transmembrane region" description="Helical" evidence="6">
    <location>
        <begin position="247"/>
        <end position="267"/>
    </location>
</feature>
<feature type="transmembrane region" description="Helical" evidence="6">
    <location>
        <begin position="194"/>
        <end position="218"/>
    </location>
</feature>
<dbReference type="EMBL" id="WHJC01000023">
    <property type="protein sequence ID" value="MPQ42824.1"/>
    <property type="molecule type" value="Genomic_DNA"/>
</dbReference>
<dbReference type="PIRSF" id="PIRSF038958">
    <property type="entry name" value="PG_synth_SpoVB"/>
    <property type="match status" value="1"/>
</dbReference>
<comment type="subcellular location">
    <subcellularLocation>
        <location evidence="1">Cell membrane</location>
        <topology evidence="1">Multi-pass membrane protein</topology>
    </subcellularLocation>
</comment>
<evidence type="ECO:0000256" key="2">
    <source>
        <dbReference type="ARBA" id="ARBA00022475"/>
    </source>
</evidence>
<dbReference type="InterPro" id="IPR024923">
    <property type="entry name" value="PG_synth_SpoVB"/>
</dbReference>